<proteinExistence type="predicted"/>
<protein>
    <submittedName>
        <fullName evidence="2">Uncharacterized protein</fullName>
    </submittedName>
</protein>
<comment type="caution">
    <text evidence="2">The sequence shown here is derived from an EMBL/GenBank/DDBJ whole genome shotgun (WGS) entry which is preliminary data.</text>
</comment>
<accession>A0A0F9JZT9</accession>
<dbReference type="AlphaFoldDB" id="A0A0F9JZT9"/>
<dbReference type="EMBL" id="LAZR01010254">
    <property type="protein sequence ID" value="KKM67976.1"/>
    <property type="molecule type" value="Genomic_DNA"/>
</dbReference>
<evidence type="ECO:0000313" key="2">
    <source>
        <dbReference type="EMBL" id="KKM67976.1"/>
    </source>
</evidence>
<gene>
    <name evidence="2" type="ORF">LCGC14_1465710</name>
</gene>
<feature type="region of interest" description="Disordered" evidence="1">
    <location>
        <begin position="1"/>
        <end position="32"/>
    </location>
</feature>
<evidence type="ECO:0000256" key="1">
    <source>
        <dbReference type="SAM" id="MobiDB-lite"/>
    </source>
</evidence>
<feature type="compositionally biased region" description="Basic and acidic residues" evidence="1">
    <location>
        <begin position="16"/>
        <end position="25"/>
    </location>
</feature>
<reference evidence="2" key="1">
    <citation type="journal article" date="2015" name="Nature">
        <title>Complex archaea that bridge the gap between prokaryotes and eukaryotes.</title>
        <authorList>
            <person name="Spang A."/>
            <person name="Saw J.H."/>
            <person name="Jorgensen S.L."/>
            <person name="Zaremba-Niedzwiedzka K."/>
            <person name="Martijn J."/>
            <person name="Lind A.E."/>
            <person name="van Eijk R."/>
            <person name="Schleper C."/>
            <person name="Guy L."/>
            <person name="Ettema T.J."/>
        </authorList>
    </citation>
    <scope>NUCLEOTIDE SEQUENCE</scope>
</reference>
<organism evidence="2">
    <name type="scientific">marine sediment metagenome</name>
    <dbReference type="NCBI Taxonomy" id="412755"/>
    <lineage>
        <taxon>unclassified sequences</taxon>
        <taxon>metagenomes</taxon>
        <taxon>ecological metagenomes</taxon>
    </lineage>
</organism>
<name>A0A0F9JZT9_9ZZZZ</name>
<sequence>MGLAVYLSKTATKGKPKSETQDGSRDSGLSSWALRTEGGPWFGTAVGLYPTKGTGLRRLSSILPSSVISLYQIGSSLY</sequence>